<dbReference type="OMA" id="TSAGWSI"/>
<feature type="chain" id="PRO_5004835259" evidence="1">
    <location>
        <begin position="24"/>
        <end position="332"/>
    </location>
</feature>
<name>W3XND6_PESFW</name>
<dbReference type="OrthoDB" id="3629846at2759"/>
<sequence length="332" mass="35836">MFNHHHQSTLLLVLATASGLVVGDTYQYDSSVGTTIPDVDDNYTISLFRNGLAHPNATRSVEFNPFAKISDLINTSSPLYQNWNLHFSVPNAANIAENETDFAWFETTFVDPHIVDYSYGLSWPGGGSLESALPENVSHMCFTTLDMWGTPDNVSNLLSQQDADDSTDCSFVLGTECVSAIEDAVRTDPCRGVEEAWTRLDACADTLSYAAAQDYNNKYGTTLTQALSNNGTHSGDSFWGGWSGAHNGSDTSAYDRITTGLRVMTFSPVVTNGNVNVSRAQVVCTRIDATQVEEQDNSDNDDDTSAGWSIRASSGIATLFTLGWVVAAACAA</sequence>
<evidence type="ECO:0000313" key="2">
    <source>
        <dbReference type="EMBL" id="ETS87032.1"/>
    </source>
</evidence>
<dbReference type="Proteomes" id="UP000030651">
    <property type="component" value="Unassembled WGS sequence"/>
</dbReference>
<keyword evidence="1" id="KW-0732">Signal</keyword>
<dbReference type="InParanoid" id="W3XND6"/>
<evidence type="ECO:0000256" key="1">
    <source>
        <dbReference type="SAM" id="SignalP"/>
    </source>
</evidence>
<organism evidence="2 3">
    <name type="scientific">Pestalotiopsis fici (strain W106-1 / CGMCC3.15140)</name>
    <dbReference type="NCBI Taxonomy" id="1229662"/>
    <lineage>
        <taxon>Eukaryota</taxon>
        <taxon>Fungi</taxon>
        <taxon>Dikarya</taxon>
        <taxon>Ascomycota</taxon>
        <taxon>Pezizomycotina</taxon>
        <taxon>Sordariomycetes</taxon>
        <taxon>Xylariomycetidae</taxon>
        <taxon>Amphisphaeriales</taxon>
        <taxon>Sporocadaceae</taxon>
        <taxon>Pestalotiopsis</taxon>
    </lineage>
</organism>
<dbReference type="AlphaFoldDB" id="W3XND6"/>
<dbReference type="eggNOG" id="ENOG502T64A">
    <property type="taxonomic scope" value="Eukaryota"/>
</dbReference>
<proteinExistence type="predicted"/>
<gene>
    <name evidence="2" type="ORF">PFICI_00860</name>
</gene>
<dbReference type="HOGENOM" id="CLU_071327_0_0_1"/>
<dbReference type="RefSeq" id="XP_007827632.1">
    <property type="nucleotide sequence ID" value="XM_007829441.1"/>
</dbReference>
<dbReference type="EMBL" id="KI912109">
    <property type="protein sequence ID" value="ETS87032.1"/>
    <property type="molecule type" value="Genomic_DNA"/>
</dbReference>
<reference evidence="3" key="1">
    <citation type="journal article" date="2015" name="BMC Genomics">
        <title>Genomic and transcriptomic analysis of the endophytic fungus Pestalotiopsis fici reveals its lifestyle and high potential for synthesis of natural products.</title>
        <authorList>
            <person name="Wang X."/>
            <person name="Zhang X."/>
            <person name="Liu L."/>
            <person name="Xiang M."/>
            <person name="Wang W."/>
            <person name="Sun X."/>
            <person name="Che Y."/>
            <person name="Guo L."/>
            <person name="Liu G."/>
            <person name="Guo L."/>
            <person name="Wang C."/>
            <person name="Yin W.B."/>
            <person name="Stadler M."/>
            <person name="Zhang X."/>
            <person name="Liu X."/>
        </authorList>
    </citation>
    <scope>NUCLEOTIDE SEQUENCE [LARGE SCALE GENOMIC DNA]</scope>
    <source>
        <strain evidence="3">W106-1 / CGMCC3.15140</strain>
    </source>
</reference>
<keyword evidence="3" id="KW-1185">Reference proteome</keyword>
<protein>
    <submittedName>
        <fullName evidence="2">Uncharacterized protein</fullName>
    </submittedName>
</protein>
<evidence type="ECO:0000313" key="3">
    <source>
        <dbReference type="Proteomes" id="UP000030651"/>
    </source>
</evidence>
<feature type="signal peptide" evidence="1">
    <location>
        <begin position="1"/>
        <end position="23"/>
    </location>
</feature>
<accession>W3XND6</accession>
<dbReference type="GeneID" id="19265873"/>
<dbReference type="KEGG" id="pfy:PFICI_00860"/>